<dbReference type="EMBL" id="VIGB01000003">
    <property type="protein sequence ID" value="TQF06407.1"/>
    <property type="molecule type" value="Genomic_DNA"/>
</dbReference>
<dbReference type="Proteomes" id="UP000319103">
    <property type="component" value="Unassembled WGS sequence"/>
</dbReference>
<dbReference type="RefSeq" id="WP_141636839.1">
    <property type="nucleotide sequence ID" value="NZ_VIGB01000003.1"/>
</dbReference>
<gene>
    <name evidence="1" type="ORF">E6W39_34610</name>
</gene>
<keyword evidence="2" id="KW-1185">Reference proteome</keyword>
<protein>
    <submittedName>
        <fullName evidence="1">Uncharacterized protein</fullName>
    </submittedName>
</protein>
<proteinExistence type="predicted"/>
<evidence type="ECO:0000313" key="1">
    <source>
        <dbReference type="EMBL" id="TQF06407.1"/>
    </source>
</evidence>
<reference evidence="1 2" key="1">
    <citation type="submission" date="2019-06" db="EMBL/GenBank/DDBJ databases">
        <title>Description of Kitasatospora acidophila sp. nov. isolated from pine grove soil, and reclassification of Streptomyces novaecaesareae to Kitasatospora novaeceasareae comb. nov.</title>
        <authorList>
            <person name="Kim M.J."/>
        </authorList>
    </citation>
    <scope>NUCLEOTIDE SEQUENCE [LARGE SCALE GENOMIC DNA]</scope>
    <source>
        <strain evidence="1 2">MMS16-CNU292</strain>
    </source>
</reference>
<accession>A0A540WBY7</accession>
<dbReference type="AlphaFoldDB" id="A0A540WBY7"/>
<sequence>MRRIYEKRLRRSASDARHLDATRALVDFLHSVQGDTLAMITIDGGTNGYEMFLSGADVSRITFWMKMFSRPPG</sequence>
<evidence type="ECO:0000313" key="2">
    <source>
        <dbReference type="Proteomes" id="UP000319103"/>
    </source>
</evidence>
<organism evidence="1 2">
    <name type="scientific">Kitasatospora acidiphila</name>
    <dbReference type="NCBI Taxonomy" id="2567942"/>
    <lineage>
        <taxon>Bacteria</taxon>
        <taxon>Bacillati</taxon>
        <taxon>Actinomycetota</taxon>
        <taxon>Actinomycetes</taxon>
        <taxon>Kitasatosporales</taxon>
        <taxon>Streptomycetaceae</taxon>
        <taxon>Kitasatospora</taxon>
    </lineage>
</organism>
<comment type="caution">
    <text evidence="1">The sequence shown here is derived from an EMBL/GenBank/DDBJ whole genome shotgun (WGS) entry which is preliminary data.</text>
</comment>
<dbReference type="OrthoDB" id="4567500at2"/>
<name>A0A540WBY7_9ACTN</name>